<name>A0AAN7FIM1_QUERU</name>
<dbReference type="InterPro" id="IPR008250">
    <property type="entry name" value="ATPase_P-typ_transduc_dom_A_sf"/>
</dbReference>
<keyword evidence="3" id="KW-0460">Magnesium</keyword>
<dbReference type="GO" id="GO:0000166">
    <property type="term" value="F:nucleotide binding"/>
    <property type="evidence" value="ECO:0007669"/>
    <property type="project" value="InterPro"/>
</dbReference>
<organism evidence="8 9">
    <name type="scientific">Quercus rubra</name>
    <name type="common">Northern red oak</name>
    <name type="synonym">Quercus borealis</name>
    <dbReference type="NCBI Taxonomy" id="3512"/>
    <lineage>
        <taxon>Eukaryota</taxon>
        <taxon>Viridiplantae</taxon>
        <taxon>Streptophyta</taxon>
        <taxon>Embryophyta</taxon>
        <taxon>Tracheophyta</taxon>
        <taxon>Spermatophyta</taxon>
        <taxon>Magnoliopsida</taxon>
        <taxon>eudicotyledons</taxon>
        <taxon>Gunneridae</taxon>
        <taxon>Pentapetalae</taxon>
        <taxon>rosids</taxon>
        <taxon>fabids</taxon>
        <taxon>Fagales</taxon>
        <taxon>Fagaceae</taxon>
        <taxon>Quercus</taxon>
    </lineage>
</organism>
<dbReference type="InterPro" id="IPR023299">
    <property type="entry name" value="ATPase_P-typ_cyto_dom_N"/>
</dbReference>
<evidence type="ECO:0000256" key="3">
    <source>
        <dbReference type="ARBA" id="ARBA00022842"/>
    </source>
</evidence>
<dbReference type="AlphaFoldDB" id="A0AAN7FIM1"/>
<dbReference type="SUPFAM" id="SSF81653">
    <property type="entry name" value="Calcium ATPase, transduction domain A"/>
    <property type="match status" value="1"/>
</dbReference>
<feature type="domain" description="Cation-transporting P-type ATPase C-terminal" evidence="6">
    <location>
        <begin position="832"/>
        <end position="920"/>
    </location>
</feature>
<dbReference type="InterPro" id="IPR036412">
    <property type="entry name" value="HAD-like_sf"/>
</dbReference>
<evidence type="ECO:0008006" key="10">
    <source>
        <dbReference type="Google" id="ProtNLM"/>
    </source>
</evidence>
<feature type="transmembrane region" description="Helical" evidence="4">
    <location>
        <begin position="747"/>
        <end position="764"/>
    </location>
</feature>
<evidence type="ECO:0000313" key="9">
    <source>
        <dbReference type="Proteomes" id="UP001324115"/>
    </source>
</evidence>
<dbReference type="Gene3D" id="1.20.1110.10">
    <property type="entry name" value="Calcium-transporting ATPase, transmembrane domain"/>
    <property type="match status" value="2"/>
</dbReference>
<gene>
    <name evidence="8" type="ORF">RGQ29_021476</name>
</gene>
<accession>A0AAN7FIM1</accession>
<feature type="transmembrane region" description="Helical" evidence="4">
    <location>
        <begin position="897"/>
        <end position="917"/>
    </location>
</feature>
<keyword evidence="1" id="KW-0479">Metal-binding</keyword>
<dbReference type="GO" id="GO:0046872">
    <property type="term" value="F:metal ion binding"/>
    <property type="evidence" value="ECO:0007669"/>
    <property type="project" value="UniProtKB-KW"/>
</dbReference>
<dbReference type="Gene3D" id="2.70.150.10">
    <property type="entry name" value="Calcium-transporting ATPase, cytoplasmic transduction domain A"/>
    <property type="match status" value="1"/>
</dbReference>
<evidence type="ECO:0000256" key="1">
    <source>
        <dbReference type="ARBA" id="ARBA00022723"/>
    </source>
</evidence>
<proteinExistence type="predicted"/>
<evidence type="ECO:0000259" key="6">
    <source>
        <dbReference type="Pfam" id="PF00689"/>
    </source>
</evidence>
<keyword evidence="4" id="KW-0472">Membrane</keyword>
<dbReference type="InterPro" id="IPR006068">
    <property type="entry name" value="ATPase_P-typ_cation-transptr_C"/>
</dbReference>
<dbReference type="PANTHER" id="PTHR24093:SF434">
    <property type="entry name" value="CALCIUM-TRANSPORTING ATPASE 13, PLASMA MEMBRANE-TYPE-RELATED"/>
    <property type="match status" value="1"/>
</dbReference>
<dbReference type="Proteomes" id="UP001324115">
    <property type="component" value="Unassembled WGS sequence"/>
</dbReference>
<dbReference type="Pfam" id="PF00122">
    <property type="entry name" value="E1-E2_ATPase"/>
    <property type="match status" value="1"/>
</dbReference>
<dbReference type="Pfam" id="PF00689">
    <property type="entry name" value="Cation_ATPase_C"/>
    <property type="match status" value="2"/>
</dbReference>
<dbReference type="InterPro" id="IPR023298">
    <property type="entry name" value="ATPase_P-typ_TM_dom_sf"/>
</dbReference>
<feature type="domain" description="P-type ATPase A" evidence="5">
    <location>
        <begin position="219"/>
        <end position="315"/>
    </location>
</feature>
<evidence type="ECO:0000313" key="8">
    <source>
        <dbReference type="EMBL" id="KAK4591299.1"/>
    </source>
</evidence>
<keyword evidence="4" id="KW-1133">Transmembrane helix</keyword>
<feature type="transmembrane region" description="Helical" evidence="4">
    <location>
        <begin position="867"/>
        <end position="885"/>
    </location>
</feature>
<evidence type="ECO:0000256" key="2">
    <source>
        <dbReference type="ARBA" id="ARBA00022837"/>
    </source>
</evidence>
<feature type="domain" description="Cation-transporting P-type ATPase C-terminal" evidence="6">
    <location>
        <begin position="768"/>
        <end position="828"/>
    </location>
</feature>
<evidence type="ECO:0000259" key="5">
    <source>
        <dbReference type="Pfam" id="PF00122"/>
    </source>
</evidence>
<feature type="domain" description="Cation-transporting P-type ATPase N-terminal" evidence="7">
    <location>
        <begin position="99"/>
        <end position="162"/>
    </location>
</feature>
<dbReference type="GO" id="GO:0005886">
    <property type="term" value="C:plasma membrane"/>
    <property type="evidence" value="ECO:0007669"/>
    <property type="project" value="TreeGrafter"/>
</dbReference>
<dbReference type="InterPro" id="IPR004014">
    <property type="entry name" value="ATPase_P-typ_cation-transptr_N"/>
</dbReference>
<keyword evidence="2" id="KW-0106">Calcium</keyword>
<dbReference type="InterPro" id="IPR059000">
    <property type="entry name" value="ATPase_P-type_domA"/>
</dbReference>
<evidence type="ECO:0000259" key="7">
    <source>
        <dbReference type="Pfam" id="PF00690"/>
    </source>
</evidence>
<dbReference type="Gene3D" id="3.40.1110.10">
    <property type="entry name" value="Calcium-transporting ATPase, cytoplasmic domain N"/>
    <property type="match status" value="1"/>
</dbReference>
<dbReference type="Pfam" id="PF00690">
    <property type="entry name" value="Cation_ATPase_N"/>
    <property type="match status" value="1"/>
</dbReference>
<dbReference type="PANTHER" id="PTHR24093">
    <property type="entry name" value="CATION TRANSPORTING ATPASE"/>
    <property type="match status" value="1"/>
</dbReference>
<comment type="caution">
    <text evidence="8">The sequence shown here is derived from an EMBL/GenBank/DDBJ whole genome shotgun (WGS) entry which is preliminary data.</text>
</comment>
<dbReference type="SUPFAM" id="SSF81660">
    <property type="entry name" value="Metal cation-transporting ATPase, ATP-binding domain N"/>
    <property type="match status" value="1"/>
</dbReference>
<dbReference type="GO" id="GO:0005388">
    <property type="term" value="F:P-type calcium transporter activity"/>
    <property type="evidence" value="ECO:0007669"/>
    <property type="project" value="TreeGrafter"/>
</dbReference>
<dbReference type="Pfam" id="PF13246">
    <property type="entry name" value="Cation_ATPase"/>
    <property type="match status" value="1"/>
</dbReference>
<dbReference type="SUPFAM" id="SSF56784">
    <property type="entry name" value="HAD-like"/>
    <property type="match status" value="1"/>
</dbReference>
<sequence>MSTIIQENIEGNKSFCHVPNTPSAANKRWRSAFVSIYCSRALLSFFKDSPLDNKTAKVSQNSSSIILDIKPADNRFKIDQTSLTELVKEKNVDKLQNIGGVDGVASILETNVEFGIHGDVEDITRRRESFGSNSYKRPQRKSFFHFVVKEFKDLTIIISLLSVVSCHAFDMMDNEALARRDEDESLIAALFLVVISAISNFWQSRQFQKLSEVCNNIQIKVVRARLHQKVSILELVVGDVVCLKIGDQVPADGLFLEGHSLKVKESSSTQDESDHVEENCHHPFLFSGTKVVDGYARMLVTSVGKNTTWGEVMSSIIHDNNELQTPLQVRLNKLTSSIRKVGLAIALQALAVLLVRYFTGNTADECVNEEFHGSKEKAMVRKLSAFETVGFATTICTDIAGSLTLTQMKVTKFWLGKESFDASAYSSIAPYFLELVQEGVAMNTASTAYKPTLRFEIEFLSNPTEKAILSWAILELNMEMEQLMHNCKMLSVEAFNSHMKRSGVLLRRMRDSIIHVHWKGVAEIILKMCSRYYDSSGIMKELDDHERMKFEQIIQGMEASSLQCVAFAHKQLSEEDQEYDTKDKKIEEEGLTLLGLVGLKDPCCPGVRNVVEDCQYAGVNVKMITGDSVFTARAIATECGILRLGQDMVNGVVIEGMEFRNYTPEERMEKVDKICVMAKASHMAKSLMVECLKQKGHIVAVIGGGINDAPALKEVDIGLSMGIHGTEVARWGKCVHKNIQKFIQFQLPVNVAAIIVNFVAIIFVKKGPLTVVQLLWVNLIMHNLVALALATEQPTKTLMEKPPMGWTKPLITNNMWRNILAQALYQIVKVRDTLIFNTFVLCQVFNQINARKLTEENIFKGIHSNKLFLSIIAITIVLQVVMVEYLKWIEDTKSLNWFQWAACIGMAIVSWLVGWIVKRIPVPQKSFLSYLKN</sequence>
<dbReference type="EMBL" id="JAXUIC010000005">
    <property type="protein sequence ID" value="KAK4591299.1"/>
    <property type="molecule type" value="Genomic_DNA"/>
</dbReference>
<keyword evidence="9" id="KW-1185">Reference proteome</keyword>
<keyword evidence="4" id="KW-0812">Transmembrane</keyword>
<protein>
    <recommendedName>
        <fullName evidence="10">Calcium-transporting ATPase</fullName>
    </recommendedName>
</protein>
<dbReference type="PRINTS" id="PR00119">
    <property type="entry name" value="CATATPASE"/>
</dbReference>
<dbReference type="SUPFAM" id="SSF81665">
    <property type="entry name" value="Calcium ATPase, transmembrane domain M"/>
    <property type="match status" value="1"/>
</dbReference>
<reference evidence="8 9" key="1">
    <citation type="journal article" date="2023" name="G3 (Bethesda)">
        <title>A haplotype-resolved chromosome-scale genome for Quercus rubra L. provides insights into the genetics of adaptive traits for red oak species.</title>
        <authorList>
            <person name="Kapoor B."/>
            <person name="Jenkins J."/>
            <person name="Schmutz J."/>
            <person name="Zhebentyayeva T."/>
            <person name="Kuelheim C."/>
            <person name="Coggeshall M."/>
            <person name="Heim C."/>
            <person name="Lasky J.R."/>
            <person name="Leites L."/>
            <person name="Islam-Faridi N."/>
            <person name="Romero-Severson J."/>
            <person name="DeLeo V.L."/>
            <person name="Lucas S.M."/>
            <person name="Lazic D."/>
            <person name="Gailing O."/>
            <person name="Carlson J."/>
            <person name="Staton M."/>
        </authorList>
    </citation>
    <scope>NUCLEOTIDE SEQUENCE [LARGE SCALE GENOMIC DNA]</scope>
    <source>
        <strain evidence="8">Pseudo-F2</strain>
    </source>
</reference>
<evidence type="ECO:0000256" key="4">
    <source>
        <dbReference type="SAM" id="Phobius"/>
    </source>
</evidence>